<dbReference type="InParanoid" id="A0A1Z5KD95"/>
<sequence length="1196" mass="134406">MSYYGGNGGGNSGYGPPRGGGHAGYYGNHQGRHGGYGPGGGDHYAPGRGRGGGRDGGKRPGGGDDWGGHGGKKHQGDTAARKRLEDDGLQVFTNLFPLVFKGRVELTIQQFTITIENARRKKADTNRPVDAGKAVPALEPAPPRPEESDREINKASSPLSRRILLKCQAILRDEWFFYTDGAKTAYSVDAIPEKYDVSKFKDEDRDAAGVVVEVSDGCNDDDDDAPHVISKKYIVWFEPVGEPFRIVITDGKCDPSCVENMPRLNNFLHQVLNNACMMSKLISTEKNPERYYFPVPASRNLLGRHFQEKNKSHPLLGLSQSVSVAVDGSMQIQSDFSLGWFESALVKKRLLDPQSRTLAGVFVDLERPITDLKKQEEIKAALNMLLLHSRYERGPQWEADEENFLREKYQGKADLDKFIQNRISKMRVAVQLNRRIIKPKTGEIVFFVPNDYTFSFKGEELTVERYFKARYDVTLRYPNMPLIRIRRQDYMPAEFLFYAFDQQKNANSDDQKQTALQLCDDYCGPKRVSQIERMNREPSFEPVLNELLSKLQIGKESKCLQAKARVLEEPKVAAGDGMKTISKGSWDCKQVNASGVLHTLAVIDLTGKHTNERNGHDIASLMQTCERQGILCHLFRRDEIEQVTVTLPRDFPQGTRVDLGLARAMAAEVRRKAYQFFLSANYTRPFKTTVRFLGELKECVALPFDGELVFYFADNSTHEIGNPYEPHLRYNARLCLSTSLEEEGLAEHLLDPCRQFDEVEGALAQGIRLYRVYVLENRTLIPESLAATPFLLPIEGLSLHSVDGIIDCPSVVLVRLRDKDTMQYSILKYALYEAGLQSQCFVDGDKFRVLTRNLAIKINAKLANSIYRSSSWKVHGKARNWLETNESLVIGYAFASSQGEDGTMVVAASSCVDEEGLCMRHANIVLRKNPYLTPVAADKLITTLYDLYVKDRKKRPKHLIVYRCNGQDSQLKEIVERELTHIEDIFRKKSLSSKSDMPTLDPVSNPKVTFLVAQTLTKVKLVPAPDHRIPTVGNNVPSGTCVTDTRVISQIIDGSGIQRLEGAGNCDFILVPQHGLKGTSKPVYYRVLKLGIDKSEDSIRDVTYSLSFRYATATKVPRLPAVLLYSQRIAGVILACLPALRDLPGPEAMFVEESDQGYFRRHRHVPDDQENPEEAPDHMVFTHMEGPMPFHPHLLA</sequence>
<dbReference type="Gene3D" id="2.170.260.10">
    <property type="entry name" value="paz domain"/>
    <property type="match status" value="1"/>
</dbReference>
<dbReference type="SMART" id="SM00950">
    <property type="entry name" value="Piwi"/>
    <property type="match status" value="1"/>
</dbReference>
<dbReference type="CDD" id="cd02846">
    <property type="entry name" value="PAZ_argonaute_like"/>
    <property type="match status" value="1"/>
</dbReference>
<keyword evidence="5" id="KW-1185">Reference proteome</keyword>
<dbReference type="OrthoDB" id="186607at2759"/>
<gene>
    <name evidence="4" type="ORF">FisN_9Hh322</name>
</gene>
<feature type="compositionally biased region" description="Gly residues" evidence="1">
    <location>
        <begin position="1"/>
        <end position="24"/>
    </location>
</feature>
<name>A0A1Z5KD95_FISSO</name>
<evidence type="ECO:0000259" key="3">
    <source>
        <dbReference type="PROSITE" id="PS50822"/>
    </source>
</evidence>
<evidence type="ECO:0000313" key="4">
    <source>
        <dbReference type="EMBL" id="GAX24071.1"/>
    </source>
</evidence>
<dbReference type="InterPro" id="IPR003165">
    <property type="entry name" value="Piwi"/>
</dbReference>
<dbReference type="InterPro" id="IPR012337">
    <property type="entry name" value="RNaseH-like_sf"/>
</dbReference>
<feature type="compositionally biased region" description="Gly residues" evidence="1">
    <location>
        <begin position="33"/>
        <end position="42"/>
    </location>
</feature>
<dbReference type="SUPFAM" id="SSF53098">
    <property type="entry name" value="Ribonuclease H-like"/>
    <property type="match status" value="1"/>
</dbReference>
<dbReference type="Gene3D" id="3.30.420.10">
    <property type="entry name" value="Ribonuclease H-like superfamily/Ribonuclease H"/>
    <property type="match status" value="1"/>
</dbReference>
<feature type="region of interest" description="Disordered" evidence="1">
    <location>
        <begin position="121"/>
        <end position="155"/>
    </location>
</feature>
<feature type="compositionally biased region" description="Basic and acidic residues" evidence="1">
    <location>
        <begin position="144"/>
        <end position="153"/>
    </location>
</feature>
<comment type="caution">
    <text evidence="4">The sequence shown here is derived from an EMBL/GenBank/DDBJ whole genome shotgun (WGS) entry which is preliminary data.</text>
</comment>
<proteinExistence type="predicted"/>
<dbReference type="InterPro" id="IPR003100">
    <property type="entry name" value="PAZ_dom"/>
</dbReference>
<dbReference type="AlphaFoldDB" id="A0A1Z5KD95"/>
<dbReference type="InterPro" id="IPR036397">
    <property type="entry name" value="RNaseH_sf"/>
</dbReference>
<dbReference type="GO" id="GO:0003723">
    <property type="term" value="F:RNA binding"/>
    <property type="evidence" value="ECO:0007669"/>
    <property type="project" value="InterPro"/>
</dbReference>
<dbReference type="EMBL" id="BDSP01000206">
    <property type="protein sequence ID" value="GAX24071.1"/>
    <property type="molecule type" value="Genomic_DNA"/>
</dbReference>
<dbReference type="SUPFAM" id="SSF101690">
    <property type="entry name" value="PAZ domain"/>
    <property type="match status" value="1"/>
</dbReference>
<evidence type="ECO:0000313" key="5">
    <source>
        <dbReference type="Proteomes" id="UP000198406"/>
    </source>
</evidence>
<feature type="compositionally biased region" description="Basic and acidic residues" evidence="1">
    <location>
        <begin position="52"/>
        <end position="62"/>
    </location>
</feature>
<dbReference type="Pfam" id="PF02170">
    <property type="entry name" value="PAZ"/>
    <property type="match status" value="1"/>
</dbReference>
<dbReference type="PROSITE" id="PS50821">
    <property type="entry name" value="PAZ"/>
    <property type="match status" value="1"/>
</dbReference>
<dbReference type="GO" id="GO:0003743">
    <property type="term" value="F:translation initiation factor activity"/>
    <property type="evidence" value="ECO:0007669"/>
    <property type="project" value="UniProtKB-KW"/>
</dbReference>
<reference evidence="4 5" key="1">
    <citation type="journal article" date="2015" name="Plant Cell">
        <title>Oil accumulation by the oleaginous diatom Fistulifera solaris as revealed by the genome and transcriptome.</title>
        <authorList>
            <person name="Tanaka T."/>
            <person name="Maeda Y."/>
            <person name="Veluchamy A."/>
            <person name="Tanaka M."/>
            <person name="Abida H."/>
            <person name="Marechal E."/>
            <person name="Bowler C."/>
            <person name="Muto M."/>
            <person name="Sunaga Y."/>
            <person name="Tanaka M."/>
            <person name="Yoshino T."/>
            <person name="Taniguchi T."/>
            <person name="Fukuda Y."/>
            <person name="Nemoto M."/>
            <person name="Matsumoto M."/>
            <person name="Wong P.S."/>
            <person name="Aburatani S."/>
            <person name="Fujibuchi W."/>
        </authorList>
    </citation>
    <scope>NUCLEOTIDE SEQUENCE [LARGE SCALE GENOMIC DNA]</scope>
    <source>
        <strain evidence="4 5">JPCC DA0580</strain>
    </source>
</reference>
<dbReference type="InterPro" id="IPR036085">
    <property type="entry name" value="PAZ_dom_sf"/>
</dbReference>
<organism evidence="4 5">
    <name type="scientific">Fistulifera solaris</name>
    <name type="common">Oleaginous diatom</name>
    <dbReference type="NCBI Taxonomy" id="1519565"/>
    <lineage>
        <taxon>Eukaryota</taxon>
        <taxon>Sar</taxon>
        <taxon>Stramenopiles</taxon>
        <taxon>Ochrophyta</taxon>
        <taxon>Bacillariophyta</taxon>
        <taxon>Bacillariophyceae</taxon>
        <taxon>Bacillariophycidae</taxon>
        <taxon>Naviculales</taxon>
        <taxon>Naviculaceae</taxon>
        <taxon>Fistulifera</taxon>
    </lineage>
</organism>
<evidence type="ECO:0000256" key="1">
    <source>
        <dbReference type="SAM" id="MobiDB-lite"/>
    </source>
</evidence>
<accession>A0A1Z5KD95</accession>
<feature type="region of interest" description="Disordered" evidence="1">
    <location>
        <begin position="1"/>
        <end position="80"/>
    </location>
</feature>
<feature type="domain" description="PAZ" evidence="2">
    <location>
        <begin position="395"/>
        <end position="500"/>
    </location>
</feature>
<protein>
    <submittedName>
        <fullName evidence="4">Eukaryotic translation initiation factor 2C</fullName>
    </submittedName>
</protein>
<keyword evidence="4" id="KW-0396">Initiation factor</keyword>
<dbReference type="Pfam" id="PF02171">
    <property type="entry name" value="Piwi"/>
    <property type="match status" value="1"/>
</dbReference>
<dbReference type="PROSITE" id="PS50822">
    <property type="entry name" value="PIWI"/>
    <property type="match status" value="1"/>
</dbReference>
<dbReference type="Proteomes" id="UP000198406">
    <property type="component" value="Unassembled WGS sequence"/>
</dbReference>
<evidence type="ECO:0000259" key="2">
    <source>
        <dbReference type="PROSITE" id="PS50821"/>
    </source>
</evidence>
<feature type="domain" description="Piwi" evidence="3">
    <location>
        <begin position="811"/>
        <end position="1138"/>
    </location>
</feature>
<keyword evidence="4" id="KW-0648">Protein biosynthesis</keyword>
<dbReference type="PANTHER" id="PTHR22891">
    <property type="entry name" value="EUKARYOTIC TRANSLATION INITIATION FACTOR 2C"/>
    <property type="match status" value="1"/>
</dbReference>